<proteinExistence type="predicted"/>
<gene>
    <name evidence="2" type="ORF">B296_00028292</name>
</gene>
<sequence>MSCSVLCSTGRAYRNDELPFPFPFPLLTSPPPPPSPSSTTTMYSNLVTSAISENLQGKFEKRRLQSKVKSRSGKPNMRVKDSRPEGNAGFPREREKERKRVLSRSDARSGSRATRRGREEEERELGPPPCPRHAPRPLPPPPCSSLLYSSSDTAPTHRSGGAYKWARLIRSPSLRFLRIRCNNPCVVGGKNSSKGRLPDSCCCLDRSRFVSFCSTKLDRRRFSLHSSNRTEKIAWTIPRRIQLVPPMVLTPDVGPFVGTDHEMGPRLVRYASSRKQTPPRPRSAGPALLALLVAFGGSAECSRRGTEGNGSPERWRTGFWASTLPFSERWRRAGPPWETTVSIWEQATRGPGVPNRGVSFSTRLAGL</sequence>
<evidence type="ECO:0000256" key="1">
    <source>
        <dbReference type="SAM" id="MobiDB-lite"/>
    </source>
</evidence>
<dbReference type="AlphaFoldDB" id="A0A426ZI34"/>
<accession>A0A426ZI34</accession>
<protein>
    <submittedName>
        <fullName evidence="2">Uncharacterized protein</fullName>
    </submittedName>
</protein>
<evidence type="ECO:0000313" key="2">
    <source>
        <dbReference type="EMBL" id="RRT63611.1"/>
    </source>
</evidence>
<organism evidence="2 3">
    <name type="scientific">Ensete ventricosum</name>
    <name type="common">Abyssinian banana</name>
    <name type="synonym">Musa ensete</name>
    <dbReference type="NCBI Taxonomy" id="4639"/>
    <lineage>
        <taxon>Eukaryota</taxon>
        <taxon>Viridiplantae</taxon>
        <taxon>Streptophyta</taxon>
        <taxon>Embryophyta</taxon>
        <taxon>Tracheophyta</taxon>
        <taxon>Spermatophyta</taxon>
        <taxon>Magnoliopsida</taxon>
        <taxon>Liliopsida</taxon>
        <taxon>Zingiberales</taxon>
        <taxon>Musaceae</taxon>
        <taxon>Ensete</taxon>
    </lineage>
</organism>
<feature type="region of interest" description="Disordered" evidence="1">
    <location>
        <begin position="54"/>
        <end position="159"/>
    </location>
</feature>
<name>A0A426ZI34_ENSVE</name>
<dbReference type="EMBL" id="AMZH03006529">
    <property type="protein sequence ID" value="RRT63611.1"/>
    <property type="molecule type" value="Genomic_DNA"/>
</dbReference>
<feature type="compositionally biased region" description="Basic and acidic residues" evidence="1">
    <location>
        <begin position="91"/>
        <end position="109"/>
    </location>
</feature>
<comment type="caution">
    <text evidence="2">The sequence shown here is derived from an EMBL/GenBank/DDBJ whole genome shotgun (WGS) entry which is preliminary data.</text>
</comment>
<reference evidence="2 3" key="1">
    <citation type="journal article" date="2014" name="Agronomy (Basel)">
        <title>A Draft Genome Sequence for Ensete ventricosum, the Drought-Tolerant Tree Against Hunger.</title>
        <authorList>
            <person name="Harrison J."/>
            <person name="Moore K.A."/>
            <person name="Paszkiewicz K."/>
            <person name="Jones T."/>
            <person name="Grant M."/>
            <person name="Ambacheew D."/>
            <person name="Muzemil S."/>
            <person name="Studholme D.J."/>
        </authorList>
    </citation>
    <scope>NUCLEOTIDE SEQUENCE [LARGE SCALE GENOMIC DNA]</scope>
</reference>
<dbReference type="Proteomes" id="UP000287651">
    <property type="component" value="Unassembled WGS sequence"/>
</dbReference>
<feature type="compositionally biased region" description="Pro residues" evidence="1">
    <location>
        <begin position="126"/>
        <end position="143"/>
    </location>
</feature>
<evidence type="ECO:0000313" key="3">
    <source>
        <dbReference type="Proteomes" id="UP000287651"/>
    </source>
</evidence>